<name>A0AAE2ZFP0_PRORE</name>
<gene>
    <name evidence="1" type="ORF">KYI77_20800</name>
</gene>
<sequence length="139" mass="15656">MKKEINEIISRSDINVDSIEKILKNAGISVAKKNENSIYIESLDLGAVVKVSEYFILILIPFSVREGVDMDRLQSEIHKMNSKMAIGDITINASNDIVFSLSYLTISGFYIPHFISTVDAFFSISRESLNQNDLSEFLE</sequence>
<dbReference type="AlphaFoldDB" id="A0AAE2ZFP0"/>
<protein>
    <submittedName>
        <fullName evidence="1">Uncharacterized protein</fullName>
    </submittedName>
</protein>
<dbReference type="RefSeq" id="WP_154632317.1">
    <property type="nucleotide sequence ID" value="NZ_JAAOIA010000068.1"/>
</dbReference>
<accession>A0AAE2ZFP0</accession>
<comment type="caution">
    <text evidence="1">The sequence shown here is derived from an EMBL/GenBank/DDBJ whole genome shotgun (WGS) entry which is preliminary data.</text>
</comment>
<reference evidence="1" key="1">
    <citation type="submission" date="2021-07" db="EMBL/GenBank/DDBJ databases">
        <authorList>
            <person name="Stanton E."/>
        </authorList>
    </citation>
    <scope>NUCLEOTIDE SEQUENCE</scope>
    <source>
        <strain evidence="1">2021EL-01139</strain>
    </source>
</reference>
<proteinExistence type="predicted"/>
<evidence type="ECO:0000313" key="1">
    <source>
        <dbReference type="EMBL" id="MBW3118882.1"/>
    </source>
</evidence>
<dbReference type="Proteomes" id="UP001155882">
    <property type="component" value="Unassembled WGS sequence"/>
</dbReference>
<evidence type="ECO:0000313" key="2">
    <source>
        <dbReference type="Proteomes" id="UP001155882"/>
    </source>
</evidence>
<organism evidence="1 2">
    <name type="scientific">Providencia rettgeri</name>
    <dbReference type="NCBI Taxonomy" id="587"/>
    <lineage>
        <taxon>Bacteria</taxon>
        <taxon>Pseudomonadati</taxon>
        <taxon>Pseudomonadota</taxon>
        <taxon>Gammaproteobacteria</taxon>
        <taxon>Enterobacterales</taxon>
        <taxon>Morganellaceae</taxon>
        <taxon>Providencia</taxon>
    </lineage>
</organism>
<dbReference type="EMBL" id="JAHWLI010000117">
    <property type="protein sequence ID" value="MBW3118882.1"/>
    <property type="molecule type" value="Genomic_DNA"/>
</dbReference>